<gene>
    <name evidence="2" type="ORF">TthWC1_2288</name>
</gene>
<reference evidence="2 3" key="1">
    <citation type="journal article" date="2013" name="PLoS ONE">
        <title>Genomic Evaluation of Thermoanaerobacter spp. for the Construction of Designer Co-Cultures to Improve Lignocellulosic Biofuel Production.</title>
        <authorList>
            <person name="Verbeke T.J."/>
            <person name="Zhang X."/>
            <person name="Henrissat B."/>
            <person name="Spicer V."/>
            <person name="Rydzak T."/>
            <person name="Krokhin O.V."/>
            <person name="Fristensky B."/>
            <person name="Levin D.B."/>
            <person name="Sparling R."/>
        </authorList>
    </citation>
    <scope>NUCLEOTIDE SEQUENCE [LARGE SCALE GENOMIC DNA]</scope>
    <source>
        <strain evidence="2 3">WC1</strain>
    </source>
</reference>
<feature type="coiled-coil region" evidence="1">
    <location>
        <begin position="15"/>
        <end position="49"/>
    </location>
</feature>
<comment type="caution">
    <text evidence="2">The sequence shown here is derived from an EMBL/GenBank/DDBJ whole genome shotgun (WGS) entry which is preliminary data.</text>
</comment>
<organism evidence="2 3">
    <name type="scientific">Thermoanaerobacter thermohydrosulfuricus WC1</name>
    <dbReference type="NCBI Taxonomy" id="1198630"/>
    <lineage>
        <taxon>Bacteria</taxon>
        <taxon>Bacillati</taxon>
        <taxon>Bacillota</taxon>
        <taxon>Clostridia</taxon>
        <taxon>Thermoanaerobacterales</taxon>
        <taxon>Thermoanaerobacteraceae</taxon>
        <taxon>Thermoanaerobacter</taxon>
    </lineage>
</organism>
<dbReference type="EMBL" id="AMYG01000055">
    <property type="protein sequence ID" value="EMT38189.1"/>
    <property type="molecule type" value="Genomic_DNA"/>
</dbReference>
<proteinExistence type="predicted"/>
<dbReference type="RefSeq" id="WP_004403772.1">
    <property type="nucleotide sequence ID" value="NZ_KB731303.1"/>
</dbReference>
<dbReference type="HOGENOM" id="CLU_156447_1_0_9"/>
<evidence type="ECO:0000256" key="1">
    <source>
        <dbReference type="SAM" id="Coils"/>
    </source>
</evidence>
<dbReference type="AlphaFoldDB" id="M8CUU4"/>
<name>M8CUU4_THETY</name>
<protein>
    <submittedName>
        <fullName evidence="2">Uncharacterized protein</fullName>
    </submittedName>
</protein>
<keyword evidence="1" id="KW-0175">Coiled coil</keyword>
<accession>M8CUU4</accession>
<sequence>MNNEDKIFELLTQFYAEMQKGFKEVNGRIDKLEDEVKEVKKTVLKIEQYHGQKLEALFDGYKQNYEKLCRIEEEVSKHEEFILRRIR</sequence>
<evidence type="ECO:0000313" key="3">
    <source>
        <dbReference type="Proteomes" id="UP000013242"/>
    </source>
</evidence>
<keyword evidence="3" id="KW-1185">Reference proteome</keyword>
<dbReference type="PATRIC" id="fig|1198630.3.peg.2293"/>
<evidence type="ECO:0000313" key="2">
    <source>
        <dbReference type="EMBL" id="EMT38189.1"/>
    </source>
</evidence>
<dbReference type="Proteomes" id="UP000013242">
    <property type="component" value="Unassembled WGS sequence"/>
</dbReference>